<dbReference type="EMBL" id="SNYC01000010">
    <property type="protein sequence ID" value="TDQ06233.1"/>
    <property type="molecule type" value="Genomic_DNA"/>
</dbReference>
<dbReference type="AlphaFoldDB" id="A0A4R6SSB5"/>
<organism evidence="1 2">
    <name type="scientific">Pedobacter metabolipauper</name>
    <dbReference type="NCBI Taxonomy" id="425513"/>
    <lineage>
        <taxon>Bacteria</taxon>
        <taxon>Pseudomonadati</taxon>
        <taxon>Bacteroidota</taxon>
        <taxon>Sphingobacteriia</taxon>
        <taxon>Sphingobacteriales</taxon>
        <taxon>Sphingobacteriaceae</taxon>
        <taxon>Pedobacter</taxon>
    </lineage>
</organism>
<keyword evidence="2" id="KW-1185">Reference proteome</keyword>
<accession>A0A4R6SSB5</accession>
<evidence type="ECO:0000313" key="1">
    <source>
        <dbReference type="EMBL" id="TDQ06233.1"/>
    </source>
</evidence>
<protein>
    <submittedName>
        <fullName evidence="1">Uncharacterized protein</fullName>
    </submittedName>
</protein>
<dbReference type="Proteomes" id="UP000295620">
    <property type="component" value="Unassembled WGS sequence"/>
</dbReference>
<dbReference type="RefSeq" id="WP_133578399.1">
    <property type="nucleotide sequence ID" value="NZ_SNYC01000010.1"/>
</dbReference>
<name>A0A4R6SSB5_9SPHI</name>
<comment type="caution">
    <text evidence="1">The sequence shown here is derived from an EMBL/GenBank/DDBJ whole genome shotgun (WGS) entry which is preliminary data.</text>
</comment>
<reference evidence="1 2" key="1">
    <citation type="submission" date="2019-03" db="EMBL/GenBank/DDBJ databases">
        <title>Genomic Encyclopedia of Archaeal and Bacterial Type Strains, Phase II (KMG-II): from individual species to whole genera.</title>
        <authorList>
            <person name="Goeker M."/>
        </authorList>
    </citation>
    <scope>NUCLEOTIDE SEQUENCE [LARGE SCALE GENOMIC DNA]</scope>
    <source>
        <strain evidence="1 2">DSM 19035</strain>
    </source>
</reference>
<gene>
    <name evidence="1" type="ORF">ATK78_4614</name>
</gene>
<dbReference type="OrthoDB" id="654004at2"/>
<proteinExistence type="predicted"/>
<evidence type="ECO:0000313" key="2">
    <source>
        <dbReference type="Proteomes" id="UP000295620"/>
    </source>
</evidence>
<sequence length="185" mass="21203">MSLIKFEEVLNDLVDYFLIGDPVLLMDYKNDKQLPDDLMAEFTTSIDGDHVVEEGILIPLSRVENYPYTVYFNLGGDAPELLKSTSRLQVQQDGYKMQVKYGTVYLFTVPYLRRFTGEVLENLVKTRTTKITLPNGWYQVSVLGGETEQETGMEPTFEFLITPVTEETEFTADLMYPFNISASEY</sequence>